<evidence type="ECO:0000313" key="3">
    <source>
        <dbReference type="EMBL" id="KXA94709.1"/>
    </source>
</evidence>
<dbReference type="Gene3D" id="3.40.50.2000">
    <property type="entry name" value="Glycogen Phosphorylase B"/>
    <property type="match status" value="2"/>
</dbReference>
<evidence type="ECO:0000259" key="1">
    <source>
        <dbReference type="Pfam" id="PF00534"/>
    </source>
</evidence>
<evidence type="ECO:0000313" key="4">
    <source>
        <dbReference type="Proteomes" id="UP000070284"/>
    </source>
</evidence>
<organism evidence="3 4">
    <name type="scientific">candidate division MSBL1 archaeon SCGC-AAA259E19</name>
    <dbReference type="NCBI Taxonomy" id="1698264"/>
    <lineage>
        <taxon>Archaea</taxon>
        <taxon>Methanobacteriati</taxon>
        <taxon>Methanobacteriota</taxon>
        <taxon>candidate division MSBL1</taxon>
    </lineage>
</organism>
<comment type="caution">
    <text evidence="3">The sequence shown here is derived from an EMBL/GenBank/DDBJ whole genome shotgun (WGS) entry which is preliminary data.</text>
</comment>
<evidence type="ECO:0008006" key="5">
    <source>
        <dbReference type="Google" id="ProtNLM"/>
    </source>
</evidence>
<dbReference type="EMBL" id="LHXO01000043">
    <property type="protein sequence ID" value="KXA94709.1"/>
    <property type="molecule type" value="Genomic_DNA"/>
</dbReference>
<dbReference type="GO" id="GO:0016757">
    <property type="term" value="F:glycosyltransferase activity"/>
    <property type="evidence" value="ECO:0007669"/>
    <property type="project" value="InterPro"/>
</dbReference>
<keyword evidence="4" id="KW-1185">Reference proteome</keyword>
<dbReference type="InterPro" id="IPR028098">
    <property type="entry name" value="Glyco_trans_4-like_N"/>
</dbReference>
<reference evidence="3 4" key="1">
    <citation type="journal article" date="2016" name="Sci. Rep.">
        <title>Metabolic traits of an uncultured archaeal lineage -MSBL1- from brine pools of the Red Sea.</title>
        <authorList>
            <person name="Mwirichia R."/>
            <person name="Alam I."/>
            <person name="Rashid M."/>
            <person name="Vinu M."/>
            <person name="Ba-Alawi W."/>
            <person name="Anthony Kamau A."/>
            <person name="Kamanda Ngugi D."/>
            <person name="Goker M."/>
            <person name="Klenk H.P."/>
            <person name="Bajic V."/>
            <person name="Stingl U."/>
        </authorList>
    </citation>
    <scope>NUCLEOTIDE SEQUENCE [LARGE SCALE GENOMIC DNA]</scope>
    <source>
        <strain evidence="3">SCGC-AAA259E19</strain>
    </source>
</reference>
<dbReference type="SUPFAM" id="SSF53756">
    <property type="entry name" value="UDP-Glycosyltransferase/glycogen phosphorylase"/>
    <property type="match status" value="1"/>
</dbReference>
<dbReference type="CDD" id="cd03801">
    <property type="entry name" value="GT4_PimA-like"/>
    <property type="match status" value="1"/>
</dbReference>
<feature type="domain" description="Glycosyl transferase family 1" evidence="1">
    <location>
        <begin position="209"/>
        <end position="360"/>
    </location>
</feature>
<dbReference type="Pfam" id="PF13439">
    <property type="entry name" value="Glyco_transf_4"/>
    <property type="match status" value="1"/>
</dbReference>
<dbReference type="Pfam" id="PF00534">
    <property type="entry name" value="Glycos_transf_1"/>
    <property type="match status" value="1"/>
</dbReference>
<dbReference type="PANTHER" id="PTHR45947:SF3">
    <property type="entry name" value="SULFOQUINOVOSYL TRANSFERASE SQD2"/>
    <property type="match status" value="1"/>
</dbReference>
<feature type="domain" description="Glycosyltransferase subfamily 4-like N-terminal" evidence="2">
    <location>
        <begin position="33"/>
        <end position="200"/>
    </location>
</feature>
<sequence length="362" mass="41241">MIKLDSIGELLENIELKNNKVAILVPSMTGKRGAARVVSEQANIVSALGYRATIFTLTKENTKTRSDLDIESIYSPKNKILNRLYRIFLFINLPSLIFVLNEIRKYDLLIVHNFPMSYFGYLAKKLFKLKYIYWNHSKGARGPFLYKGKEKIYHFLIDKLENLTIQNADLLISVSNYAKEEMREATGKDSIVIYNKVDKTRFNKNIEDSEIRRKHGIDEKSPIILFVGALSPHKSVHLLIKSFKGVQKKYPDAVLIIVGKITYSEYSEKIIEKADDSIILTGFIEDEELTKYYAASDVYASCALHESFNLPLAEAQFMETPVVAFDVGPHSEVVGERGLLVEKGNTKKFSESICKILDNKYG</sequence>
<accession>A0A133UKK5</accession>
<proteinExistence type="predicted"/>
<protein>
    <recommendedName>
        <fullName evidence="5">Glycosyl transferase family 1 domain-containing protein</fullName>
    </recommendedName>
</protein>
<dbReference type="Proteomes" id="UP000070284">
    <property type="component" value="Unassembled WGS sequence"/>
</dbReference>
<dbReference type="PANTHER" id="PTHR45947">
    <property type="entry name" value="SULFOQUINOVOSYL TRANSFERASE SQD2"/>
    <property type="match status" value="1"/>
</dbReference>
<dbReference type="InterPro" id="IPR001296">
    <property type="entry name" value="Glyco_trans_1"/>
</dbReference>
<dbReference type="AlphaFoldDB" id="A0A133UKK5"/>
<name>A0A133UKK5_9EURY</name>
<gene>
    <name evidence="3" type="ORF">AKJ65_03660</name>
</gene>
<dbReference type="InterPro" id="IPR050194">
    <property type="entry name" value="Glycosyltransferase_grp1"/>
</dbReference>
<evidence type="ECO:0000259" key="2">
    <source>
        <dbReference type="Pfam" id="PF13439"/>
    </source>
</evidence>